<gene>
    <name evidence="2" type="ORF">SAMN05660772_01634</name>
</gene>
<accession>A0A1W1UHD2</accession>
<evidence type="ECO:0000313" key="3">
    <source>
        <dbReference type="Proteomes" id="UP000192408"/>
    </source>
</evidence>
<evidence type="ECO:0000259" key="1">
    <source>
        <dbReference type="Pfam" id="PF07126"/>
    </source>
</evidence>
<dbReference type="Proteomes" id="UP000192408">
    <property type="component" value="Unassembled WGS sequence"/>
</dbReference>
<dbReference type="RefSeq" id="WP_208610882.1">
    <property type="nucleotide sequence ID" value="NZ_FWWV01000003.1"/>
</dbReference>
<evidence type="ECO:0000313" key="2">
    <source>
        <dbReference type="EMBL" id="SMB80470.1"/>
    </source>
</evidence>
<dbReference type="EMBL" id="FWWV01000003">
    <property type="protein sequence ID" value="SMB80470.1"/>
    <property type="molecule type" value="Genomic_DNA"/>
</dbReference>
<dbReference type="STRING" id="1122938.SAMN05660772_01634"/>
<dbReference type="AlphaFoldDB" id="A0A1W1UHD2"/>
<feature type="domain" description="Cell-division protein ZapC C-terminal" evidence="1">
    <location>
        <begin position="72"/>
        <end position="160"/>
    </location>
</feature>
<proteinExistence type="predicted"/>
<reference evidence="3" key="1">
    <citation type="submission" date="2017-04" db="EMBL/GenBank/DDBJ databases">
        <authorList>
            <person name="Varghese N."/>
            <person name="Submissions S."/>
        </authorList>
    </citation>
    <scope>NUCLEOTIDE SEQUENCE [LARGE SCALE GENOMIC DNA]</scope>
    <source>
        <strain evidence="3">DSM 23072</strain>
    </source>
</reference>
<keyword evidence="3" id="KW-1185">Reference proteome</keyword>
<organism evidence="2 3">
    <name type="scientific">Pasteurella testudinis DSM 23072</name>
    <dbReference type="NCBI Taxonomy" id="1122938"/>
    <lineage>
        <taxon>Bacteria</taxon>
        <taxon>Pseudomonadati</taxon>
        <taxon>Pseudomonadota</taxon>
        <taxon>Gammaproteobacteria</taxon>
        <taxon>Pasteurellales</taxon>
        <taxon>Pasteurellaceae</taxon>
        <taxon>Pasteurella</taxon>
    </lineage>
</organism>
<sequence length="175" mass="19915">MLCSDATQRKIRTALKGEMLCQQALSRCDCETEDFLFYSQIIDLIEYSDLITPSQLEFIAYTAVAARLFLLPIQPKSWFFEFAPHSQPQNQSAESDWLNDMPAFVQTTIKQNQQPITLLAVGGDGDVVDCLLLEAQLELPGLRLQFGQPLRIFNNRLQPSAIAVQSERLWQQQYA</sequence>
<name>A0A1W1UHD2_9PAST</name>
<dbReference type="InterPro" id="IPR048372">
    <property type="entry name" value="ZapC_C"/>
</dbReference>
<dbReference type="Pfam" id="PF07126">
    <property type="entry name" value="ZapC_C"/>
    <property type="match status" value="1"/>
</dbReference>
<protein>
    <submittedName>
        <fullName evidence="2">Cell-division protein ZapC</fullName>
    </submittedName>
</protein>